<gene>
    <name evidence="1" type="ORF">HNR02_003006</name>
</gene>
<evidence type="ECO:0000313" key="1">
    <source>
        <dbReference type="EMBL" id="NYI89683.1"/>
    </source>
</evidence>
<proteinExistence type="predicted"/>
<dbReference type="AlphaFoldDB" id="A0A853B3F1"/>
<name>A0A853B3F1_9PSEU</name>
<keyword evidence="2" id="KW-1185">Reference proteome</keyword>
<reference evidence="1 2" key="1">
    <citation type="submission" date="2020-07" db="EMBL/GenBank/DDBJ databases">
        <title>Sequencing the genomes of 1000 actinobacteria strains.</title>
        <authorList>
            <person name="Klenk H.-P."/>
        </authorList>
    </citation>
    <scope>NUCLEOTIDE SEQUENCE [LARGE SCALE GENOMIC DNA]</scope>
    <source>
        <strain evidence="1 2">DSM 104006</strain>
    </source>
</reference>
<sequence>MAMDSDDRSLVPVFHALMEGLDSLLDALDVAMRNYEDADAAAEDQLRQFED</sequence>
<organism evidence="1 2">
    <name type="scientific">Amycolatopsis endophytica</name>
    <dbReference type="NCBI Taxonomy" id="860233"/>
    <lineage>
        <taxon>Bacteria</taxon>
        <taxon>Bacillati</taxon>
        <taxon>Actinomycetota</taxon>
        <taxon>Actinomycetes</taxon>
        <taxon>Pseudonocardiales</taxon>
        <taxon>Pseudonocardiaceae</taxon>
        <taxon>Amycolatopsis</taxon>
    </lineage>
</organism>
<dbReference type="Proteomes" id="UP000549616">
    <property type="component" value="Unassembled WGS sequence"/>
</dbReference>
<evidence type="ECO:0000313" key="2">
    <source>
        <dbReference type="Proteomes" id="UP000549616"/>
    </source>
</evidence>
<dbReference type="EMBL" id="JACCFK010000001">
    <property type="protein sequence ID" value="NYI89683.1"/>
    <property type="molecule type" value="Genomic_DNA"/>
</dbReference>
<comment type="caution">
    <text evidence="1">The sequence shown here is derived from an EMBL/GenBank/DDBJ whole genome shotgun (WGS) entry which is preliminary data.</text>
</comment>
<dbReference type="RefSeq" id="WP_179773805.1">
    <property type="nucleotide sequence ID" value="NZ_JACCFK010000001.1"/>
</dbReference>
<accession>A0A853B3F1</accession>
<protein>
    <submittedName>
        <fullName evidence="1">Uncharacterized protein</fullName>
    </submittedName>
</protein>